<keyword evidence="1" id="KW-0812">Transmembrane</keyword>
<keyword evidence="3" id="KW-1185">Reference proteome</keyword>
<keyword evidence="1" id="KW-0472">Membrane</keyword>
<feature type="transmembrane region" description="Helical" evidence="1">
    <location>
        <begin position="76"/>
        <end position="95"/>
    </location>
</feature>
<feature type="transmembrane region" description="Helical" evidence="1">
    <location>
        <begin position="424"/>
        <end position="442"/>
    </location>
</feature>
<accession>A0A517ZGH0</accession>
<evidence type="ECO:0000313" key="3">
    <source>
        <dbReference type="Proteomes" id="UP000319383"/>
    </source>
</evidence>
<name>A0A517ZGH0_9PLAN</name>
<dbReference type="AlphaFoldDB" id="A0A517ZGH0"/>
<sequence length="508" mass="56962">MKSFRFIVLLTLLSLLVTGAIWFTDIPLGIPGEWVWDRIGPPLDWGLTLIMAGVCGAIYFTYVWTGEARIAKCRGLETGLWLCGMVLLGFGWLWVAQDAAPADRRFSKTAWVLYYPGASGYFTMARDHEQDFDEFLSGYETLMAEGDVLHVGTHPPGLFIAYHWLIETCRSSPNLTAWLRFTEPASFSDAMDLIAQKYASTPQAMRPEHRAAIWLAALLTQFTAAATVIPLFLLILRDFTKQTAWLAVSLWPTVPALALFLPKSDALYPLLGVLIWYFWLTGWEQRSAWRSLLAGGILLIGLSCSLAIIPVWVGLGIITLWRGWLCNPEQRVPGAMAKLWFSKTWAAIGFLLPGVALWWVTGINLLTVWIWNYRNHAGFYAEYPRTYWKWLAVNPLEFCIAAGIPLACCAILGGLRMLRPGYRARLAGLVWTCLCVGGLLWISGKNMGELARLWILLMPWLVWLAAGSLAIDSEPSSLPKRSRWAAVFVLQLAVGIAMLMRVHGFQMP</sequence>
<feature type="transmembrane region" description="Helical" evidence="1">
    <location>
        <begin position="295"/>
        <end position="324"/>
    </location>
</feature>
<protein>
    <recommendedName>
        <fullName evidence="4">Glycosyltransferase RgtA/B/C/D-like domain-containing protein</fullName>
    </recommendedName>
</protein>
<feature type="transmembrane region" description="Helical" evidence="1">
    <location>
        <begin position="266"/>
        <end position="283"/>
    </location>
</feature>
<keyword evidence="1" id="KW-1133">Transmembrane helix</keyword>
<evidence type="ECO:0008006" key="4">
    <source>
        <dbReference type="Google" id="ProtNLM"/>
    </source>
</evidence>
<feature type="transmembrane region" description="Helical" evidence="1">
    <location>
        <begin position="211"/>
        <end position="236"/>
    </location>
</feature>
<gene>
    <name evidence="2" type="ORF">Mal52_00280</name>
</gene>
<proteinExistence type="predicted"/>
<feature type="transmembrane region" description="Helical" evidence="1">
    <location>
        <begin position="454"/>
        <end position="471"/>
    </location>
</feature>
<dbReference type="KEGG" id="sdyn:Mal52_00280"/>
<feature type="transmembrane region" description="Helical" evidence="1">
    <location>
        <begin position="483"/>
        <end position="502"/>
    </location>
</feature>
<feature type="transmembrane region" description="Helical" evidence="1">
    <location>
        <begin position="243"/>
        <end position="260"/>
    </location>
</feature>
<dbReference type="EMBL" id="CP036276">
    <property type="protein sequence ID" value="QDU41575.1"/>
    <property type="molecule type" value="Genomic_DNA"/>
</dbReference>
<dbReference type="RefSeq" id="WP_145373601.1">
    <property type="nucleotide sequence ID" value="NZ_CP036276.1"/>
</dbReference>
<organism evidence="2 3">
    <name type="scientific">Symmachiella dynata</name>
    <dbReference type="NCBI Taxonomy" id="2527995"/>
    <lineage>
        <taxon>Bacteria</taxon>
        <taxon>Pseudomonadati</taxon>
        <taxon>Planctomycetota</taxon>
        <taxon>Planctomycetia</taxon>
        <taxon>Planctomycetales</taxon>
        <taxon>Planctomycetaceae</taxon>
        <taxon>Symmachiella</taxon>
    </lineage>
</organism>
<feature type="transmembrane region" description="Helical" evidence="1">
    <location>
        <begin position="392"/>
        <end position="418"/>
    </location>
</feature>
<dbReference type="Proteomes" id="UP000319383">
    <property type="component" value="Chromosome"/>
</dbReference>
<reference evidence="2 3" key="1">
    <citation type="submission" date="2019-02" db="EMBL/GenBank/DDBJ databases">
        <title>Deep-cultivation of Planctomycetes and their phenomic and genomic characterization uncovers novel biology.</title>
        <authorList>
            <person name="Wiegand S."/>
            <person name="Jogler M."/>
            <person name="Boedeker C."/>
            <person name="Pinto D."/>
            <person name="Vollmers J."/>
            <person name="Rivas-Marin E."/>
            <person name="Kohn T."/>
            <person name="Peeters S.H."/>
            <person name="Heuer A."/>
            <person name="Rast P."/>
            <person name="Oberbeckmann S."/>
            <person name="Bunk B."/>
            <person name="Jeske O."/>
            <person name="Meyerdierks A."/>
            <person name="Storesund J.E."/>
            <person name="Kallscheuer N."/>
            <person name="Luecker S."/>
            <person name="Lage O.M."/>
            <person name="Pohl T."/>
            <person name="Merkel B.J."/>
            <person name="Hornburger P."/>
            <person name="Mueller R.-W."/>
            <person name="Bruemmer F."/>
            <person name="Labrenz M."/>
            <person name="Spormann A.M."/>
            <person name="Op den Camp H."/>
            <person name="Overmann J."/>
            <person name="Amann R."/>
            <person name="Jetten M.S.M."/>
            <person name="Mascher T."/>
            <person name="Medema M.H."/>
            <person name="Devos D.P."/>
            <person name="Kaster A.-K."/>
            <person name="Ovreas L."/>
            <person name="Rohde M."/>
            <person name="Galperin M.Y."/>
            <person name="Jogler C."/>
        </authorList>
    </citation>
    <scope>NUCLEOTIDE SEQUENCE [LARGE SCALE GENOMIC DNA]</scope>
    <source>
        <strain evidence="2 3">Mal52</strain>
    </source>
</reference>
<evidence type="ECO:0000313" key="2">
    <source>
        <dbReference type="EMBL" id="QDU41575.1"/>
    </source>
</evidence>
<feature type="transmembrane region" description="Helical" evidence="1">
    <location>
        <begin position="344"/>
        <end position="371"/>
    </location>
</feature>
<evidence type="ECO:0000256" key="1">
    <source>
        <dbReference type="SAM" id="Phobius"/>
    </source>
</evidence>
<feature type="transmembrane region" description="Helical" evidence="1">
    <location>
        <begin position="44"/>
        <end position="64"/>
    </location>
</feature>